<dbReference type="EMBL" id="QFRI01000002">
    <property type="protein sequence ID" value="PWH82824.1"/>
    <property type="molecule type" value="Genomic_DNA"/>
</dbReference>
<keyword evidence="3" id="KW-1185">Reference proteome</keyword>
<comment type="caution">
    <text evidence="2">The sequence shown here is derived from an EMBL/GenBank/DDBJ whole genome shotgun (WGS) entry which is preliminary data.</text>
</comment>
<reference evidence="3" key="1">
    <citation type="submission" date="2018-05" db="EMBL/GenBank/DDBJ databases">
        <title>Algibacter marinivivus sp. nov., isolated from sample around a algae.</title>
        <authorList>
            <person name="Lu D."/>
        </authorList>
    </citation>
    <scope>NUCLEOTIDE SEQUENCE [LARGE SCALE GENOMIC DNA]</scope>
    <source>
        <strain evidence="3">ZY111</strain>
    </source>
</reference>
<reference evidence="2 3" key="2">
    <citation type="submission" date="2018-05" db="EMBL/GenBank/DDBJ databases">
        <title>Algibacter marinivivus sp. nov., isolated from sample around a algae.</title>
        <authorList>
            <person name="Zhong X."/>
        </authorList>
    </citation>
    <scope>NUCLEOTIDE SEQUENCE [LARGE SCALE GENOMIC DNA]</scope>
    <source>
        <strain evidence="2 3">ZY111</strain>
    </source>
</reference>
<dbReference type="GO" id="GO:0006310">
    <property type="term" value="P:DNA recombination"/>
    <property type="evidence" value="ECO:0007669"/>
    <property type="project" value="UniProtKB-KW"/>
</dbReference>
<dbReference type="SUPFAM" id="SSF56349">
    <property type="entry name" value="DNA breaking-rejoining enzymes"/>
    <property type="match status" value="1"/>
</dbReference>
<dbReference type="Gene3D" id="1.10.443.10">
    <property type="entry name" value="Intergrase catalytic core"/>
    <property type="match status" value="1"/>
</dbReference>
<accession>A0A2U2X4Z9</accession>
<dbReference type="InterPro" id="IPR011010">
    <property type="entry name" value="DNA_brk_join_enz"/>
</dbReference>
<protein>
    <recommendedName>
        <fullName evidence="4">Tyr recombinase domain-containing protein</fullName>
    </recommendedName>
</protein>
<evidence type="ECO:0008006" key="4">
    <source>
        <dbReference type="Google" id="ProtNLM"/>
    </source>
</evidence>
<evidence type="ECO:0000313" key="3">
    <source>
        <dbReference type="Proteomes" id="UP000245375"/>
    </source>
</evidence>
<keyword evidence="1" id="KW-0233">DNA recombination</keyword>
<gene>
    <name evidence="2" type="ORF">DIS18_11390</name>
</gene>
<organism evidence="2 3">
    <name type="scientific">Algibacter marinivivus</name>
    <dbReference type="NCBI Taxonomy" id="2100723"/>
    <lineage>
        <taxon>Bacteria</taxon>
        <taxon>Pseudomonadati</taxon>
        <taxon>Bacteroidota</taxon>
        <taxon>Flavobacteriia</taxon>
        <taxon>Flavobacteriales</taxon>
        <taxon>Flavobacteriaceae</taxon>
        <taxon>Algibacter</taxon>
    </lineage>
</organism>
<name>A0A2U2X4Z9_9FLAO</name>
<evidence type="ECO:0000256" key="1">
    <source>
        <dbReference type="ARBA" id="ARBA00023172"/>
    </source>
</evidence>
<dbReference type="GO" id="GO:0003677">
    <property type="term" value="F:DNA binding"/>
    <property type="evidence" value="ECO:0007669"/>
    <property type="project" value="InterPro"/>
</dbReference>
<dbReference type="InterPro" id="IPR013762">
    <property type="entry name" value="Integrase-like_cat_sf"/>
</dbReference>
<sequence length="86" mass="9725">MFCAVFISTFNYPTSNTITYAHNIQALVLLTVQLSISEKRGNEISNKQHHKAFQELLGHHSIKTTQIYTKVSHGHMSKIKSPLDSL</sequence>
<dbReference type="GO" id="GO:0015074">
    <property type="term" value="P:DNA integration"/>
    <property type="evidence" value="ECO:0007669"/>
    <property type="project" value="InterPro"/>
</dbReference>
<dbReference type="Proteomes" id="UP000245375">
    <property type="component" value="Unassembled WGS sequence"/>
</dbReference>
<reference evidence="3" key="3">
    <citation type="submission" date="2018-05" db="EMBL/GenBank/DDBJ databases">
        <authorList>
            <person name="Lu D."/>
        </authorList>
    </citation>
    <scope>NUCLEOTIDE SEQUENCE [LARGE SCALE GENOMIC DNA]</scope>
    <source>
        <strain evidence="3">ZY111</strain>
    </source>
</reference>
<evidence type="ECO:0000313" key="2">
    <source>
        <dbReference type="EMBL" id="PWH82824.1"/>
    </source>
</evidence>
<dbReference type="AlphaFoldDB" id="A0A2U2X4Z9"/>
<proteinExistence type="predicted"/>